<evidence type="ECO:0000256" key="1">
    <source>
        <dbReference type="ARBA" id="ARBA00006484"/>
    </source>
</evidence>
<dbReference type="EMBL" id="JAKJXH010000132">
    <property type="protein sequence ID" value="MCF7545877.1"/>
    <property type="molecule type" value="Genomic_DNA"/>
</dbReference>
<dbReference type="RefSeq" id="WP_237255135.1">
    <property type="nucleotide sequence ID" value="NZ_JAKJXH010000132.1"/>
</dbReference>
<keyword evidence="4" id="KW-1185">Reference proteome</keyword>
<feature type="non-terminal residue" evidence="3">
    <location>
        <position position="1"/>
    </location>
</feature>
<evidence type="ECO:0000256" key="2">
    <source>
        <dbReference type="ARBA" id="ARBA00023002"/>
    </source>
</evidence>
<protein>
    <submittedName>
        <fullName evidence="3">SDR family oxidoreductase</fullName>
    </submittedName>
</protein>
<organism evidence="3 4">
    <name type="scientific">Pseudomonas petrae</name>
    <dbReference type="NCBI Taxonomy" id="2912190"/>
    <lineage>
        <taxon>Bacteria</taxon>
        <taxon>Pseudomonadati</taxon>
        <taxon>Pseudomonadota</taxon>
        <taxon>Gammaproteobacteria</taxon>
        <taxon>Pseudomonadales</taxon>
        <taxon>Pseudomonadaceae</taxon>
        <taxon>Pseudomonas</taxon>
    </lineage>
</organism>
<name>A0ABS9IDS8_9PSED</name>
<sequence>AIQADVSKSADIQRLFQEAQAAFGTINVLVNNAGVYSFGPLESVTEDEFHRQMNTNVLGAFLTMQAAAQHFGDNGGSIINIASAAVEMNGPGTALYTATKSAIVAMTKVLSKELGPRHIRVNAVAPGATESEGLHALGIFGSDFLNGMIAQTPLGRLGQPEDIAPVAVFLASDDAAWVTGEVIFASGGQR</sequence>
<dbReference type="InterPro" id="IPR020904">
    <property type="entry name" value="Sc_DH/Rdtase_CS"/>
</dbReference>
<comment type="caution">
    <text evidence="3">The sequence shown here is derived from an EMBL/GenBank/DDBJ whole genome shotgun (WGS) entry which is preliminary data.</text>
</comment>
<gene>
    <name evidence="3" type="ORF">L4G47_27230</name>
</gene>
<reference evidence="3" key="1">
    <citation type="submission" date="2022-01" db="EMBL/GenBank/DDBJ databases">
        <title>Pseudomonas sp. nov. isolated from Antarctic regolith.</title>
        <authorList>
            <person name="Novakova D."/>
            <person name="Sedlar K."/>
        </authorList>
    </citation>
    <scope>NUCLEOTIDE SEQUENCE</scope>
    <source>
        <strain evidence="3">P2647</strain>
    </source>
</reference>
<dbReference type="Proteomes" id="UP001162905">
    <property type="component" value="Unassembled WGS sequence"/>
</dbReference>
<comment type="similarity">
    <text evidence="1">Belongs to the short-chain dehydrogenases/reductases (SDR) family.</text>
</comment>
<keyword evidence="2" id="KW-0560">Oxidoreductase</keyword>
<dbReference type="PRINTS" id="PR00081">
    <property type="entry name" value="GDHRDH"/>
</dbReference>
<dbReference type="Gene3D" id="3.40.50.720">
    <property type="entry name" value="NAD(P)-binding Rossmann-like Domain"/>
    <property type="match status" value="1"/>
</dbReference>
<accession>A0ABS9IDS8</accession>
<dbReference type="PANTHER" id="PTHR43639:SF1">
    <property type="entry name" value="SHORT-CHAIN DEHYDROGENASE_REDUCTASE FAMILY PROTEIN"/>
    <property type="match status" value="1"/>
</dbReference>
<dbReference type="PANTHER" id="PTHR43639">
    <property type="entry name" value="OXIDOREDUCTASE, SHORT-CHAIN DEHYDROGENASE/REDUCTASE FAMILY (AFU_ORTHOLOGUE AFUA_5G02870)"/>
    <property type="match status" value="1"/>
</dbReference>
<dbReference type="InterPro" id="IPR036291">
    <property type="entry name" value="NAD(P)-bd_dom_sf"/>
</dbReference>
<dbReference type="PRINTS" id="PR00080">
    <property type="entry name" value="SDRFAMILY"/>
</dbReference>
<evidence type="ECO:0000313" key="3">
    <source>
        <dbReference type="EMBL" id="MCF7545877.1"/>
    </source>
</evidence>
<proteinExistence type="inferred from homology"/>
<dbReference type="Pfam" id="PF13561">
    <property type="entry name" value="adh_short_C2"/>
    <property type="match status" value="1"/>
</dbReference>
<dbReference type="InterPro" id="IPR002347">
    <property type="entry name" value="SDR_fam"/>
</dbReference>
<dbReference type="PROSITE" id="PS00061">
    <property type="entry name" value="ADH_SHORT"/>
    <property type="match status" value="1"/>
</dbReference>
<dbReference type="SUPFAM" id="SSF51735">
    <property type="entry name" value="NAD(P)-binding Rossmann-fold domains"/>
    <property type="match status" value="1"/>
</dbReference>
<evidence type="ECO:0000313" key="4">
    <source>
        <dbReference type="Proteomes" id="UP001162905"/>
    </source>
</evidence>